<name>A0A6H1ZSL4_9ZZZZ</name>
<dbReference type="AlphaFoldDB" id="A0A6H1ZSL4"/>
<reference evidence="1" key="1">
    <citation type="submission" date="2020-03" db="EMBL/GenBank/DDBJ databases">
        <title>The deep terrestrial virosphere.</title>
        <authorList>
            <person name="Holmfeldt K."/>
            <person name="Nilsson E."/>
            <person name="Simone D."/>
            <person name="Lopez-Fernandez M."/>
            <person name="Wu X."/>
            <person name="de Brujin I."/>
            <person name="Lundin D."/>
            <person name="Andersson A."/>
            <person name="Bertilsson S."/>
            <person name="Dopson M."/>
        </authorList>
    </citation>
    <scope>NUCLEOTIDE SEQUENCE</scope>
    <source>
        <strain evidence="2">MM415B03006</strain>
        <strain evidence="1">TM448A01921</strain>
    </source>
</reference>
<accession>A0A6H1ZSL4</accession>
<gene>
    <name evidence="2" type="ORF">MM415B03006_0009</name>
    <name evidence="1" type="ORF">TM448A01921_0008</name>
</gene>
<proteinExistence type="predicted"/>
<dbReference type="EMBL" id="MT142701">
    <property type="protein sequence ID" value="QJA87379.1"/>
    <property type="molecule type" value="Genomic_DNA"/>
</dbReference>
<protein>
    <submittedName>
        <fullName evidence="1">Uncharacterized protein</fullName>
    </submittedName>
</protein>
<evidence type="ECO:0000313" key="2">
    <source>
        <dbReference type="EMBL" id="QJA87379.1"/>
    </source>
</evidence>
<sequence length="131" mass="15499">MKKREKDKHEFYYYLRDDNHNPIGTVCIKKKDGEIARGLTILNSNDRIDKKEGRRWARKYVDKALGTKMTGLPISREEVVEKLDRLYEHNSQLPITETENRFILTYKSVFEPILTSYEYRLLTKGGKNELS</sequence>
<evidence type="ECO:0000313" key="1">
    <source>
        <dbReference type="EMBL" id="QJA50926.1"/>
    </source>
</evidence>
<organism evidence="1">
    <name type="scientific">viral metagenome</name>
    <dbReference type="NCBI Taxonomy" id="1070528"/>
    <lineage>
        <taxon>unclassified sequences</taxon>
        <taxon>metagenomes</taxon>
        <taxon>organismal metagenomes</taxon>
    </lineage>
</organism>
<dbReference type="EMBL" id="MT144225">
    <property type="protein sequence ID" value="QJA50926.1"/>
    <property type="molecule type" value="Genomic_DNA"/>
</dbReference>